<dbReference type="Gene3D" id="3.30.70.370">
    <property type="match status" value="1"/>
</dbReference>
<comment type="catalytic activity">
    <reaction evidence="5">
        <text>DNA(n) + a 2'-deoxyribonucleoside 5'-triphosphate = DNA(n+1) + diphosphate</text>
        <dbReference type="Rhea" id="RHEA:22508"/>
        <dbReference type="Rhea" id="RHEA-COMP:17339"/>
        <dbReference type="Rhea" id="RHEA-COMP:17340"/>
        <dbReference type="ChEBI" id="CHEBI:33019"/>
        <dbReference type="ChEBI" id="CHEBI:61560"/>
        <dbReference type="ChEBI" id="CHEBI:173112"/>
        <dbReference type="EC" id="2.7.7.7"/>
    </reaction>
</comment>
<dbReference type="InterPro" id="IPR002298">
    <property type="entry name" value="DNA_polymerase_A"/>
</dbReference>
<evidence type="ECO:0000256" key="2">
    <source>
        <dbReference type="ARBA" id="ARBA00012417"/>
    </source>
</evidence>
<dbReference type="EC" id="2.7.7.7" evidence="2"/>
<dbReference type="Gene3D" id="1.10.150.20">
    <property type="entry name" value="5' to 3' exonuclease, C-terminal subdomain"/>
    <property type="match status" value="1"/>
</dbReference>
<name>A0ABP8ANY5_9ACTN</name>
<dbReference type="Gene3D" id="1.20.1060.10">
    <property type="entry name" value="Taq DNA Polymerase, Chain T, domain 4"/>
    <property type="match status" value="1"/>
</dbReference>
<organism evidence="7 8">
    <name type="scientific">Streptosporangium oxazolinicum</name>
    <dbReference type="NCBI Taxonomy" id="909287"/>
    <lineage>
        <taxon>Bacteria</taxon>
        <taxon>Bacillati</taxon>
        <taxon>Actinomycetota</taxon>
        <taxon>Actinomycetes</taxon>
        <taxon>Streptosporangiales</taxon>
        <taxon>Streptosporangiaceae</taxon>
        <taxon>Streptosporangium</taxon>
    </lineage>
</organism>
<gene>
    <name evidence="7" type="ORF">GCM10022252_20070</name>
</gene>
<keyword evidence="4" id="KW-0235">DNA replication</keyword>
<evidence type="ECO:0000256" key="5">
    <source>
        <dbReference type="ARBA" id="ARBA00049244"/>
    </source>
</evidence>
<evidence type="ECO:0000256" key="1">
    <source>
        <dbReference type="ARBA" id="ARBA00007705"/>
    </source>
</evidence>
<dbReference type="SMART" id="SM00482">
    <property type="entry name" value="POLAc"/>
    <property type="match status" value="1"/>
</dbReference>
<protein>
    <recommendedName>
        <fullName evidence="3">DNA polymerase I</fullName>
        <ecNumber evidence="2">2.7.7.7</ecNumber>
    </recommendedName>
</protein>
<dbReference type="SUPFAM" id="SSF53098">
    <property type="entry name" value="Ribonuclease H-like"/>
    <property type="match status" value="1"/>
</dbReference>
<dbReference type="RefSeq" id="WP_344917395.1">
    <property type="nucleotide sequence ID" value="NZ_BAABAQ010000003.1"/>
</dbReference>
<dbReference type="Gene3D" id="3.30.420.10">
    <property type="entry name" value="Ribonuclease H-like superfamily/Ribonuclease H"/>
    <property type="match status" value="1"/>
</dbReference>
<dbReference type="PANTHER" id="PTHR10133:SF27">
    <property type="entry name" value="DNA POLYMERASE NU"/>
    <property type="match status" value="1"/>
</dbReference>
<accession>A0ABP8ANY5</accession>
<dbReference type="InterPro" id="IPR002562">
    <property type="entry name" value="3'-5'_exonuclease_dom"/>
</dbReference>
<dbReference type="EMBL" id="BAABAQ010000003">
    <property type="protein sequence ID" value="GAA4187093.1"/>
    <property type="molecule type" value="Genomic_DNA"/>
</dbReference>
<proteinExistence type="inferred from homology"/>
<dbReference type="InterPro" id="IPR001098">
    <property type="entry name" value="DNA-dir_DNA_pol_A_palm_dom"/>
</dbReference>
<dbReference type="InterPro" id="IPR036397">
    <property type="entry name" value="RNaseH_sf"/>
</dbReference>
<evidence type="ECO:0000256" key="4">
    <source>
        <dbReference type="ARBA" id="ARBA00022705"/>
    </source>
</evidence>
<dbReference type="Pfam" id="PF01612">
    <property type="entry name" value="DNA_pol_A_exo1"/>
    <property type="match status" value="1"/>
</dbReference>
<dbReference type="InterPro" id="IPR043502">
    <property type="entry name" value="DNA/RNA_pol_sf"/>
</dbReference>
<evidence type="ECO:0000256" key="3">
    <source>
        <dbReference type="ARBA" id="ARBA00020311"/>
    </source>
</evidence>
<evidence type="ECO:0000259" key="6">
    <source>
        <dbReference type="SMART" id="SM00482"/>
    </source>
</evidence>
<feature type="domain" description="DNA-directed DNA polymerase family A palm" evidence="6">
    <location>
        <begin position="379"/>
        <end position="562"/>
    </location>
</feature>
<comment type="caution">
    <text evidence="7">The sequence shown here is derived from an EMBL/GenBank/DDBJ whole genome shotgun (WGS) entry which is preliminary data.</text>
</comment>
<sequence length="604" mass="67309">MRTHEMRLAGRTITGNVVETEADLAPFAEWASRNTEFGYDSETTSLAVYKPGFRIRTAQFSAGDQSWYLPVERHPRIQWYAATTLRHAKRLYIHNASFDLQVADRHLGVPLGELFPKTIDTGIISRLVDSRARKEGGPGHSLEELTEVYVDPVAAKDIKGSVGQQCKDLKVTKEQYFESVSLDDEIYQLYSLMDPVLSWVLAKTLSPKIPSSAQHLVGYEHEIARICSDISKRGYLLDRAYTTELATRLRQEEEYWLMEIEREVEKLGFIDAETFNPGSTDQVFEALVYMGHTEFLQTSTGKPQVNDDLLEHLAEGGMYFAKAIKEYKKAGKWAGTWPESFLDNADEDGRCHANINTLQARTGRMSITGIPAQTLPSSDWMIRRCFLADEEEVSGSIDYQGQELRMAAALSGDERMHRAFANNEDLHQITADAAGVTRGVGKMANFLVCFGGGWKALVEQGKVTEAVARQTIAGFNKAYPGVAKLAKQMTREAGKAGYITTITGRRLHVDSDRAYSAINYAIQSASRDVTARGLIKCDRAGLTSYLRLPVHDEVVASLPRKQAKELALSIGECLRTQIRGIDFTTDVAIGKRSWGSLPDYGADY</sequence>
<comment type="similarity">
    <text evidence="1">Belongs to the DNA polymerase type-A family.</text>
</comment>
<dbReference type="InterPro" id="IPR012337">
    <property type="entry name" value="RNaseH-like_sf"/>
</dbReference>
<reference evidence="8" key="1">
    <citation type="journal article" date="2019" name="Int. J. Syst. Evol. Microbiol.">
        <title>The Global Catalogue of Microorganisms (GCM) 10K type strain sequencing project: providing services to taxonomists for standard genome sequencing and annotation.</title>
        <authorList>
            <consortium name="The Broad Institute Genomics Platform"/>
            <consortium name="The Broad Institute Genome Sequencing Center for Infectious Disease"/>
            <person name="Wu L."/>
            <person name="Ma J."/>
        </authorList>
    </citation>
    <scope>NUCLEOTIDE SEQUENCE [LARGE SCALE GENOMIC DNA]</scope>
    <source>
        <strain evidence="8">JCM 17388</strain>
    </source>
</reference>
<evidence type="ECO:0000313" key="7">
    <source>
        <dbReference type="EMBL" id="GAA4187093.1"/>
    </source>
</evidence>
<dbReference type="PANTHER" id="PTHR10133">
    <property type="entry name" value="DNA POLYMERASE I"/>
    <property type="match status" value="1"/>
</dbReference>
<evidence type="ECO:0000313" key="8">
    <source>
        <dbReference type="Proteomes" id="UP001501251"/>
    </source>
</evidence>
<dbReference type="SUPFAM" id="SSF56672">
    <property type="entry name" value="DNA/RNA polymerases"/>
    <property type="match status" value="1"/>
</dbReference>
<dbReference type="Pfam" id="PF00476">
    <property type="entry name" value="DNA_pol_A"/>
    <property type="match status" value="1"/>
</dbReference>
<keyword evidence="8" id="KW-1185">Reference proteome</keyword>
<dbReference type="Proteomes" id="UP001501251">
    <property type="component" value="Unassembled WGS sequence"/>
</dbReference>